<reference evidence="1 2" key="1">
    <citation type="submission" date="2023-06" db="EMBL/GenBank/DDBJ databases">
        <title>Acute promotion of culturable opportunistic pathogens and persistent increase of antibiotic resistance following antibiotic exposure in mouse gut microbiota.</title>
        <authorList>
            <person name="Li L."/>
            <person name="Wang B."/>
            <person name="Sun Y."/>
            <person name="Wang M."/>
            <person name="Xu H."/>
        </authorList>
    </citation>
    <scope>NUCLEOTIDE SEQUENCE [LARGE SCALE GENOMIC DNA]</scope>
    <source>
        <strain evidence="1 2">CRI2_2</strain>
    </source>
</reference>
<name>A0ABD4ZXU9_ENTGA</name>
<evidence type="ECO:0000313" key="2">
    <source>
        <dbReference type="Proteomes" id="UP001241571"/>
    </source>
</evidence>
<evidence type="ECO:0008006" key="3">
    <source>
        <dbReference type="Google" id="ProtNLM"/>
    </source>
</evidence>
<evidence type="ECO:0000313" key="1">
    <source>
        <dbReference type="EMBL" id="MDL4937550.1"/>
    </source>
</evidence>
<dbReference type="EMBL" id="JASUBT010000022">
    <property type="protein sequence ID" value="MDL4937550.1"/>
    <property type="molecule type" value="Genomic_DNA"/>
</dbReference>
<gene>
    <name evidence="1" type="ORF">QRX88_17755</name>
</gene>
<organism evidence="1 2">
    <name type="scientific">Enterococcus gallinarum</name>
    <dbReference type="NCBI Taxonomy" id="1353"/>
    <lineage>
        <taxon>Bacteria</taxon>
        <taxon>Bacillati</taxon>
        <taxon>Bacillota</taxon>
        <taxon>Bacilli</taxon>
        <taxon>Lactobacillales</taxon>
        <taxon>Enterococcaceae</taxon>
        <taxon>Enterococcus</taxon>
    </lineage>
</organism>
<protein>
    <recommendedName>
        <fullName evidence="3">DNA-binding protein</fullName>
    </recommendedName>
</protein>
<accession>A0ABD4ZXU9</accession>
<dbReference type="Proteomes" id="UP001241571">
    <property type="component" value="Unassembled WGS sequence"/>
</dbReference>
<dbReference type="AlphaFoldDB" id="A0ABD4ZXU9"/>
<proteinExistence type="predicted"/>
<dbReference type="RefSeq" id="WP_103301249.1">
    <property type="nucleotide sequence ID" value="NZ_CP078506.1"/>
</dbReference>
<sequence>MNLTTLEEIQEWAESNLINRKQASKVAGLNYEGFSSAIKRKHIKPFIEIGDEKGPSTTRLYLKSDVESYAKKVKPRKKSTN</sequence>
<comment type="caution">
    <text evidence="1">The sequence shown here is derived from an EMBL/GenBank/DDBJ whole genome shotgun (WGS) entry which is preliminary data.</text>
</comment>